<protein>
    <submittedName>
        <fullName evidence="2">Autotransporter outer membrane beta-barrel domain-containing protein</fullName>
    </submittedName>
</protein>
<name>A0ABS2DUW8_9BURK</name>
<dbReference type="InterPro" id="IPR006315">
    <property type="entry name" value="OM_autotransptr_brl_dom"/>
</dbReference>
<evidence type="ECO:0000259" key="1">
    <source>
        <dbReference type="PROSITE" id="PS51208"/>
    </source>
</evidence>
<evidence type="ECO:0000313" key="3">
    <source>
        <dbReference type="Proteomes" id="UP000715095"/>
    </source>
</evidence>
<dbReference type="SUPFAM" id="SSF103515">
    <property type="entry name" value="Autotransporter"/>
    <property type="match status" value="1"/>
</dbReference>
<gene>
    <name evidence="2" type="ORF">H6A60_11810</name>
</gene>
<proteinExistence type="predicted"/>
<feature type="non-terminal residue" evidence="2">
    <location>
        <position position="1"/>
    </location>
</feature>
<keyword evidence="3" id="KW-1185">Reference proteome</keyword>
<dbReference type="PROSITE" id="PS51208">
    <property type="entry name" value="AUTOTRANSPORTER"/>
    <property type="match status" value="1"/>
</dbReference>
<evidence type="ECO:0000313" key="2">
    <source>
        <dbReference type="EMBL" id="MBM6705150.1"/>
    </source>
</evidence>
<organism evidence="2 3">
    <name type="scientific">Sutterella massiliensis</name>
    <dbReference type="NCBI Taxonomy" id="1816689"/>
    <lineage>
        <taxon>Bacteria</taxon>
        <taxon>Pseudomonadati</taxon>
        <taxon>Pseudomonadota</taxon>
        <taxon>Betaproteobacteria</taxon>
        <taxon>Burkholderiales</taxon>
        <taxon>Sutterellaceae</taxon>
        <taxon>Sutterella</taxon>
    </lineage>
</organism>
<feature type="domain" description="Autotransporter" evidence="1">
    <location>
        <begin position="1"/>
        <end position="146"/>
    </location>
</feature>
<reference evidence="2 3" key="1">
    <citation type="journal article" date="2021" name="Sci. Rep.">
        <title>The distribution of antibiotic resistance genes in chicken gut microbiota commensals.</title>
        <authorList>
            <person name="Juricova H."/>
            <person name="Matiasovicova J."/>
            <person name="Kubasova T."/>
            <person name="Cejkova D."/>
            <person name="Rychlik I."/>
        </authorList>
    </citation>
    <scope>NUCLEOTIDE SEQUENCE [LARGE SCALE GENOMIC DNA]</scope>
    <source>
        <strain evidence="2 3">An829</strain>
    </source>
</reference>
<accession>A0ABS2DUW8</accession>
<dbReference type="InterPro" id="IPR036709">
    <property type="entry name" value="Autotransporte_beta_dom_sf"/>
</dbReference>
<dbReference type="RefSeq" id="WP_205104894.1">
    <property type="nucleotide sequence ID" value="NZ_JACJJC010000153.1"/>
</dbReference>
<dbReference type="InterPro" id="IPR005546">
    <property type="entry name" value="Autotransporte_beta"/>
</dbReference>
<dbReference type="NCBIfam" id="TIGR01414">
    <property type="entry name" value="autotrans_barl"/>
    <property type="match status" value="1"/>
</dbReference>
<comment type="caution">
    <text evidence="2">The sequence shown here is derived from an EMBL/GenBank/DDBJ whole genome shotgun (WGS) entry which is preliminary data.</text>
</comment>
<dbReference type="EMBL" id="JACJJC010000153">
    <property type="protein sequence ID" value="MBM6705150.1"/>
    <property type="molecule type" value="Genomic_DNA"/>
</dbReference>
<dbReference type="Pfam" id="PF03797">
    <property type="entry name" value="Autotransporter"/>
    <property type="match status" value="1"/>
</dbReference>
<dbReference type="Gene3D" id="2.40.128.130">
    <property type="entry name" value="Autotransporter beta-domain"/>
    <property type="match status" value="1"/>
</dbReference>
<sequence length="146" mass="15806">VGIGAEYLFNVGSFDIVPRVGIRWTRLDVDGYTGAFKTEDDTMDVFTAPIGVAFAGNFNAGGWKLAPTLDLSIVPNFGDDEATRAVRWNNVKDEVKTQVVDDAPVRASLGLNAQTGDWTIGAAYDLGVGGDDRLDNAFTLKARYVW</sequence>
<dbReference type="Proteomes" id="UP000715095">
    <property type="component" value="Unassembled WGS sequence"/>
</dbReference>